<dbReference type="InterPro" id="IPR036390">
    <property type="entry name" value="WH_DNA-bd_sf"/>
</dbReference>
<dbReference type="Pfam" id="PF05383">
    <property type="entry name" value="La"/>
    <property type="match status" value="1"/>
</dbReference>
<dbReference type="Proteomes" id="UP000827889">
    <property type="component" value="Chromosome 8"/>
</dbReference>
<evidence type="ECO:0000256" key="2">
    <source>
        <dbReference type="PROSITE-ProRule" id="PRU00332"/>
    </source>
</evidence>
<dbReference type="SMART" id="SM00715">
    <property type="entry name" value="LA"/>
    <property type="match status" value="1"/>
</dbReference>
<dbReference type="CDD" id="cd07323">
    <property type="entry name" value="LAM"/>
    <property type="match status" value="1"/>
</dbReference>
<dbReference type="RefSeq" id="XP_048139794.1">
    <property type="nucleotide sequence ID" value="XM_048283837.1"/>
</dbReference>
<dbReference type="InterPro" id="IPR036388">
    <property type="entry name" value="WH-like_DNA-bd_sf"/>
</dbReference>
<gene>
    <name evidence="6" type="primary">LOC115744664</name>
</gene>
<evidence type="ECO:0000313" key="5">
    <source>
        <dbReference type="Proteomes" id="UP000827889"/>
    </source>
</evidence>
<reference evidence="6" key="1">
    <citation type="submission" date="2025-08" db="UniProtKB">
        <authorList>
            <consortium name="RefSeq"/>
        </authorList>
    </citation>
    <scope>IDENTIFICATION</scope>
    <source>
        <tissue evidence="6">Leaf</tissue>
    </source>
</reference>
<feature type="compositionally biased region" description="Polar residues" evidence="3">
    <location>
        <begin position="129"/>
        <end position="163"/>
    </location>
</feature>
<dbReference type="Gene3D" id="1.10.10.10">
    <property type="entry name" value="Winged helix-like DNA-binding domain superfamily/Winged helix DNA-binding domain"/>
    <property type="match status" value="1"/>
</dbReference>
<feature type="compositionally biased region" description="Polar residues" evidence="3">
    <location>
        <begin position="92"/>
        <end position="104"/>
    </location>
</feature>
<dbReference type="PANTHER" id="PTHR22792:SF132">
    <property type="entry name" value="LA-RELATED PROTEIN 1"/>
    <property type="match status" value="1"/>
</dbReference>
<organism evidence="5 6">
    <name type="scientific">Rhodamnia argentea</name>
    <dbReference type="NCBI Taxonomy" id="178133"/>
    <lineage>
        <taxon>Eukaryota</taxon>
        <taxon>Viridiplantae</taxon>
        <taxon>Streptophyta</taxon>
        <taxon>Embryophyta</taxon>
        <taxon>Tracheophyta</taxon>
        <taxon>Spermatophyta</taxon>
        <taxon>Magnoliopsida</taxon>
        <taxon>eudicotyledons</taxon>
        <taxon>Gunneridae</taxon>
        <taxon>Pentapetalae</taxon>
        <taxon>rosids</taxon>
        <taxon>malvids</taxon>
        <taxon>Myrtales</taxon>
        <taxon>Myrtaceae</taxon>
        <taxon>Myrtoideae</taxon>
        <taxon>Myrteae</taxon>
        <taxon>Australasian group</taxon>
        <taxon>Rhodamnia</taxon>
    </lineage>
</organism>
<dbReference type="InterPro" id="IPR006630">
    <property type="entry name" value="La_HTH"/>
</dbReference>
<keyword evidence="5" id="KW-1185">Reference proteome</keyword>
<evidence type="ECO:0000313" key="6">
    <source>
        <dbReference type="RefSeq" id="XP_048139794.1"/>
    </source>
</evidence>
<dbReference type="PROSITE" id="PS50961">
    <property type="entry name" value="HTH_LA"/>
    <property type="match status" value="1"/>
</dbReference>
<evidence type="ECO:0000256" key="3">
    <source>
        <dbReference type="SAM" id="MobiDB-lite"/>
    </source>
</evidence>
<feature type="region of interest" description="Disordered" evidence="3">
    <location>
        <begin position="1"/>
        <end position="163"/>
    </location>
</feature>
<dbReference type="GeneID" id="115744664"/>
<proteinExistence type="predicted"/>
<name>A0ABM3HT62_9MYRT</name>
<protein>
    <submittedName>
        <fullName evidence="6">La-related protein 1C-like isoform X1</fullName>
    </submittedName>
</protein>
<dbReference type="InterPro" id="IPR045180">
    <property type="entry name" value="La_dom_prot"/>
</dbReference>
<accession>A0ABM3HT62</accession>
<feature type="compositionally biased region" description="Low complexity" evidence="3">
    <location>
        <begin position="48"/>
        <end position="80"/>
    </location>
</feature>
<evidence type="ECO:0000256" key="1">
    <source>
        <dbReference type="ARBA" id="ARBA00022884"/>
    </source>
</evidence>
<keyword evidence="1 2" id="KW-0694">RNA-binding</keyword>
<feature type="compositionally biased region" description="Pro residues" evidence="3">
    <location>
        <begin position="1"/>
        <end position="12"/>
    </location>
</feature>
<sequence>MAAIAPPSPSPSPVADAGRSDGRSEPSGNAGGAPAWNKPAGGRGPGGEAESSLLGSGAWPALSDSARASSSSPSKSSPESPAEDLADGLSELSVSKGTESNIVETPNHIAPARQRSMRRNGMSPGPFDSRQTNPASRNGRQTNPASRNAHQQPRSSSFRNRSGGQHIRATDFHQHRGNQEWHSPQVGGFDPRFMRPMPPFPLPIPFPHPYHPLPPQQAFSLGNPLVYPEMAPRFFPTLSPDIQAGGPIPVLPYSPLHFEILRQIEYYFSKDNLIKDLHFRKEWNGQGWVHISIIAAFKKVSSMTRDINLILDAIRTSTMLEIQGEMVRKRDDWERWLVPKDFKFSSDRSAPNQ</sequence>
<evidence type="ECO:0000259" key="4">
    <source>
        <dbReference type="PROSITE" id="PS50961"/>
    </source>
</evidence>
<dbReference type="SUPFAM" id="SSF46785">
    <property type="entry name" value="Winged helix' DNA-binding domain"/>
    <property type="match status" value="1"/>
</dbReference>
<dbReference type="PANTHER" id="PTHR22792">
    <property type="entry name" value="LUPUS LA PROTEIN-RELATED"/>
    <property type="match status" value="1"/>
</dbReference>
<feature type="domain" description="HTH La-type RNA-binding" evidence="4">
    <location>
        <begin position="250"/>
        <end position="339"/>
    </location>
</feature>